<dbReference type="GO" id="GO:0003677">
    <property type="term" value="F:DNA binding"/>
    <property type="evidence" value="ECO:0007669"/>
    <property type="project" value="InterPro"/>
</dbReference>
<evidence type="ECO:0000259" key="2">
    <source>
        <dbReference type="Pfam" id="PF20432"/>
    </source>
</evidence>
<dbReference type="Proteomes" id="UP000254808">
    <property type="component" value="Chromosome"/>
</dbReference>
<dbReference type="KEGG" id="cprv:CYPRO_2874"/>
<sequence length="162" mass="18542">MSSTEIFQPSKISTQLKRQRRNRGGWQINARSKTYKWATQMERVDLIRNRLPVETLEVVARQAGVPIQQVLELIGIHKTTYNKKKRAPELLSSRDSEMVLILIELLTFGKSVFNDDEKKFQRWLKKNNISLGGVTPVSLFDSVTGIAEVKNALLRLEYGNLA</sequence>
<dbReference type="RefSeq" id="WP_240644768.1">
    <property type="nucleotide sequence ID" value="NZ_CP027806.1"/>
</dbReference>
<dbReference type="AlphaFoldDB" id="A0A345UNR0"/>
<evidence type="ECO:0000313" key="3">
    <source>
        <dbReference type="EMBL" id="AXJ02112.1"/>
    </source>
</evidence>
<dbReference type="Pfam" id="PF09722">
    <property type="entry name" value="Xre_MbcA_ParS_C"/>
    <property type="match status" value="1"/>
</dbReference>
<feature type="domain" description="Antitoxin Xre-like helix-turn-helix" evidence="2">
    <location>
        <begin position="42"/>
        <end position="97"/>
    </location>
</feature>
<gene>
    <name evidence="3" type="ORF">CYPRO_2874</name>
</gene>
<dbReference type="InterPro" id="IPR046847">
    <property type="entry name" value="Xre-like_HTH"/>
</dbReference>
<keyword evidence="4" id="KW-1185">Reference proteome</keyword>
<protein>
    <submittedName>
        <fullName evidence="3">Putative toxin-antitoxin system antitoxin component, TIGR02293 family</fullName>
    </submittedName>
</protein>
<proteinExistence type="predicted"/>
<feature type="domain" description="Antitoxin Xre/MbcA/ParS-like toxin-binding" evidence="1">
    <location>
        <begin position="112"/>
        <end position="159"/>
    </location>
</feature>
<dbReference type="EMBL" id="CP027806">
    <property type="protein sequence ID" value="AXJ02112.1"/>
    <property type="molecule type" value="Genomic_DNA"/>
</dbReference>
<dbReference type="InterPro" id="IPR011979">
    <property type="entry name" value="Antitox_Xre"/>
</dbReference>
<evidence type="ECO:0000313" key="4">
    <source>
        <dbReference type="Proteomes" id="UP000254808"/>
    </source>
</evidence>
<organism evidence="3 4">
    <name type="scientific">Cyclonatronum proteinivorum</name>
    <dbReference type="NCBI Taxonomy" id="1457365"/>
    <lineage>
        <taxon>Bacteria</taxon>
        <taxon>Pseudomonadati</taxon>
        <taxon>Balneolota</taxon>
        <taxon>Balneolia</taxon>
        <taxon>Balneolales</taxon>
        <taxon>Cyclonatronaceae</taxon>
        <taxon>Cyclonatronum</taxon>
    </lineage>
</organism>
<dbReference type="Pfam" id="PF20432">
    <property type="entry name" value="Xre-like-HTH"/>
    <property type="match status" value="1"/>
</dbReference>
<accession>A0A345UNR0</accession>
<reference evidence="3 4" key="1">
    <citation type="submission" date="2018-03" db="EMBL/GenBank/DDBJ databases">
        <title>Phenotypic and genomic properties of Cyclonatronum proteinivorum gen. nov., sp. nov., a haloalkaliphilic bacteroidete from soda lakes possessing Na+-translocating rhodopsin.</title>
        <authorList>
            <person name="Toshchakov S.V."/>
            <person name="Korzhenkov A."/>
            <person name="Samarov N.I."/>
            <person name="Kublanov I.V."/>
            <person name="Muntyan M.S."/>
            <person name="Sorokin D.Y."/>
        </authorList>
    </citation>
    <scope>NUCLEOTIDE SEQUENCE [LARGE SCALE GENOMIC DNA]</scope>
    <source>
        <strain evidence="3 4">Omega</strain>
    </source>
</reference>
<name>A0A345UNR0_9BACT</name>
<dbReference type="InterPro" id="IPR024467">
    <property type="entry name" value="Xre/MbcA/ParS-like_toxin-bd"/>
</dbReference>
<evidence type="ECO:0000259" key="1">
    <source>
        <dbReference type="Pfam" id="PF09722"/>
    </source>
</evidence>
<dbReference type="NCBIfam" id="TIGR02293">
    <property type="entry name" value="TAS_TIGR02293"/>
    <property type="match status" value="1"/>
</dbReference>